<feature type="transmembrane region" description="Helical" evidence="1">
    <location>
        <begin position="460"/>
        <end position="483"/>
    </location>
</feature>
<comment type="caution">
    <text evidence="2">The sequence shown here is derived from an EMBL/GenBank/DDBJ whole genome shotgun (WGS) entry which is preliminary data.</text>
</comment>
<reference evidence="2 3" key="1">
    <citation type="journal article" date="2024" name="Nat. Commun.">
        <title>Phylogenomics reveals the evolutionary origins of lichenization in chlorophyte algae.</title>
        <authorList>
            <person name="Puginier C."/>
            <person name="Libourel C."/>
            <person name="Otte J."/>
            <person name="Skaloud P."/>
            <person name="Haon M."/>
            <person name="Grisel S."/>
            <person name="Petersen M."/>
            <person name="Berrin J.G."/>
            <person name="Delaux P.M."/>
            <person name="Dal Grande F."/>
            <person name="Keller J."/>
        </authorList>
    </citation>
    <scope>NUCLEOTIDE SEQUENCE [LARGE SCALE GENOMIC DNA]</scope>
    <source>
        <strain evidence="2 3">SAG 216-7</strain>
    </source>
</reference>
<proteinExistence type="predicted"/>
<organism evidence="2 3">
    <name type="scientific">Coccomyxa subellipsoidea</name>
    <dbReference type="NCBI Taxonomy" id="248742"/>
    <lineage>
        <taxon>Eukaryota</taxon>
        <taxon>Viridiplantae</taxon>
        <taxon>Chlorophyta</taxon>
        <taxon>core chlorophytes</taxon>
        <taxon>Trebouxiophyceae</taxon>
        <taxon>Trebouxiophyceae incertae sedis</taxon>
        <taxon>Coccomyxaceae</taxon>
        <taxon>Coccomyxa</taxon>
    </lineage>
</organism>
<keyword evidence="3" id="KW-1185">Reference proteome</keyword>
<dbReference type="InterPro" id="IPR036259">
    <property type="entry name" value="MFS_trans_sf"/>
</dbReference>
<feature type="transmembrane region" description="Helical" evidence="1">
    <location>
        <begin position="297"/>
        <end position="319"/>
    </location>
</feature>
<evidence type="ECO:0008006" key="4">
    <source>
        <dbReference type="Google" id="ProtNLM"/>
    </source>
</evidence>
<dbReference type="EMBL" id="JALJOT010000010">
    <property type="protein sequence ID" value="KAK9906791.1"/>
    <property type="molecule type" value="Genomic_DNA"/>
</dbReference>
<keyword evidence="1" id="KW-1133">Transmembrane helix</keyword>
<name>A0ABR2YK16_9CHLO</name>
<feature type="transmembrane region" description="Helical" evidence="1">
    <location>
        <begin position="39"/>
        <end position="57"/>
    </location>
</feature>
<dbReference type="PANTHER" id="PTHR43596:SF1">
    <property type="entry name" value="ADP,ATP CARRIER PROTEIN"/>
    <property type="match status" value="1"/>
</dbReference>
<feature type="transmembrane region" description="Helical" evidence="1">
    <location>
        <begin position="164"/>
        <end position="185"/>
    </location>
</feature>
<evidence type="ECO:0000256" key="1">
    <source>
        <dbReference type="SAM" id="Phobius"/>
    </source>
</evidence>
<keyword evidence="1" id="KW-0812">Transmembrane</keyword>
<feature type="transmembrane region" description="Helical" evidence="1">
    <location>
        <begin position="340"/>
        <end position="360"/>
    </location>
</feature>
<feature type="transmembrane region" description="Helical" evidence="1">
    <location>
        <begin position="69"/>
        <end position="92"/>
    </location>
</feature>
<accession>A0ABR2YK16</accession>
<feature type="transmembrane region" description="Helical" evidence="1">
    <location>
        <begin position="197"/>
        <end position="220"/>
    </location>
</feature>
<dbReference type="PANTHER" id="PTHR43596">
    <property type="entry name" value="ADP,ATP CARRIER PROTEIN"/>
    <property type="match status" value="1"/>
</dbReference>
<gene>
    <name evidence="2" type="ORF">WJX75_008123</name>
</gene>
<sequence length="496" mass="52981">MLGNFQSPNHTRKSANKIASFLKGIVEVRDDEVDTLLKGFAGLFCVLGSYFLLLPIRDEAGVSLGTKQLPFLFVGSFVLTVIVTPLVSQFLVRPGVTPDKAVHQLYWLLALSLLGFYIAYQATPTHAEPHSHGQQERAFNKSLQERSVRSGDSSLSTAQRFVRVAFFLWVSVVNLVGLSTMWARMADVFGSEAGTRLFGFLGAGATCGQLVGSLLATAWASALRSRGSSGQIAAPMLVSAAALEIAGRIASRLRRLSPVLPSPSKSRSPLGQSRQGQGLGAQLWHSFARLWEGFQHIAASAYLAHLSAYTVFTTVIASLMYFEKSMVVASAAGDAASRMALFGSINSASAFVIAVLQLAATGRLLKRLGLATALTVSPAFAAALMLGIAVSPTPLVVAAGEVLRKVVGYALARPAREVLFTVVPREEMYKAKICIDTLVVRGGDMLAAGLFHFLDSQYHLGPSGCAAAAFPICLGCCALAYTLGRKQEWLARPQHM</sequence>
<dbReference type="Proteomes" id="UP001491310">
    <property type="component" value="Unassembled WGS sequence"/>
</dbReference>
<evidence type="ECO:0000313" key="2">
    <source>
        <dbReference type="EMBL" id="KAK9906791.1"/>
    </source>
</evidence>
<dbReference type="SUPFAM" id="SSF103473">
    <property type="entry name" value="MFS general substrate transporter"/>
    <property type="match status" value="1"/>
</dbReference>
<feature type="transmembrane region" description="Helical" evidence="1">
    <location>
        <begin position="104"/>
        <end position="120"/>
    </location>
</feature>
<evidence type="ECO:0000313" key="3">
    <source>
        <dbReference type="Proteomes" id="UP001491310"/>
    </source>
</evidence>
<keyword evidence="1" id="KW-0472">Membrane</keyword>
<protein>
    <recommendedName>
        <fullName evidence="4">ADP,ATP carrier protein</fullName>
    </recommendedName>
</protein>